<protein>
    <recommendedName>
        <fullName evidence="5">RING-type domain-containing protein</fullName>
    </recommendedName>
</protein>
<dbReference type="AlphaFoldDB" id="A0A1R2BXA3"/>
<sequence>MHAYEDYCCVLCGLPFDPENLRPLRLPCNHIYCEICAGNFLVENTYTCPQKDWVTSEPYHEFKNRLIALDIIEKTNIFRLKCWKHDEFTFYFNSDFLLPVCKNCTIKSNYDYYKAHNFIEELFIITYYKLKKYLSKEIQIEVKNAMMKKKILTEKLYWIQLMNLYIKNSYVCREHNIEAVAMNILDFSLYCEQCVRENDDLQNLRSSGNEFTVFQSQTYIFFCKNKLNDVLYEFIQKFKFKELLNSSIAKFQSVESSFSLNPLIECLVMRKYYVYSKSRSEIGCQKCRKLYSTNWRLPIKLKCHHLICLNCFNEENTCNFCGLKQELIEIISLIPTYPKCSLCKMFITTYNLPLKSLCSCIKCNYCAKLKEQCDCLQYLPKKNSFIQKINNKSLLAMLKFEIPEFCCICKTKLIEQFSSRNNKFYCTECLNKQSIQGSSFFKLAIESIENVIKCYNLNPRYLIKENLHELSYEETKFSNAERLYRLNDPTIGFEHLKCMLGVIKRFKTIFPVVQEDFRYFDIKYVKEKKLELSLSSNKPIMIVGIIVGGRVDSKECKFLSIIGVNYDEYTIKKEIAQYEKNILVPVVTPKAAIQHTITIIYENDYLLCSGKITKKTIYKGPENLEFKFEGNQISLQGGPILEIIYKY</sequence>
<evidence type="ECO:0000313" key="7">
    <source>
        <dbReference type="Proteomes" id="UP000187209"/>
    </source>
</evidence>
<evidence type="ECO:0000256" key="4">
    <source>
        <dbReference type="PROSITE-ProRule" id="PRU00175"/>
    </source>
</evidence>
<dbReference type="EMBL" id="MPUH01000381">
    <property type="protein sequence ID" value="OMJ81428.1"/>
    <property type="molecule type" value="Genomic_DNA"/>
</dbReference>
<feature type="domain" description="RING-type" evidence="5">
    <location>
        <begin position="284"/>
        <end position="321"/>
    </location>
</feature>
<evidence type="ECO:0000256" key="2">
    <source>
        <dbReference type="ARBA" id="ARBA00022771"/>
    </source>
</evidence>
<proteinExistence type="predicted"/>
<dbReference type="GO" id="GO:0008270">
    <property type="term" value="F:zinc ion binding"/>
    <property type="evidence" value="ECO:0007669"/>
    <property type="project" value="UniProtKB-KW"/>
</dbReference>
<feature type="domain" description="RING-type" evidence="5">
    <location>
        <begin position="9"/>
        <end position="49"/>
    </location>
</feature>
<keyword evidence="2 4" id="KW-0863">Zinc-finger</keyword>
<dbReference type="Gene3D" id="3.30.40.10">
    <property type="entry name" value="Zinc/RING finger domain, C3HC4 (zinc finger)"/>
    <property type="match status" value="1"/>
</dbReference>
<keyword evidence="1" id="KW-0479">Metal-binding</keyword>
<keyword evidence="7" id="KW-1185">Reference proteome</keyword>
<dbReference type="PROSITE" id="PS50089">
    <property type="entry name" value="ZF_RING_2"/>
    <property type="match status" value="2"/>
</dbReference>
<keyword evidence="3" id="KW-0862">Zinc</keyword>
<dbReference type="InterPro" id="IPR017907">
    <property type="entry name" value="Znf_RING_CS"/>
</dbReference>
<gene>
    <name evidence="6" type="ORF">SteCoe_18104</name>
</gene>
<evidence type="ECO:0000313" key="6">
    <source>
        <dbReference type="EMBL" id="OMJ81428.1"/>
    </source>
</evidence>
<evidence type="ECO:0000259" key="5">
    <source>
        <dbReference type="PROSITE" id="PS50089"/>
    </source>
</evidence>
<dbReference type="Proteomes" id="UP000187209">
    <property type="component" value="Unassembled WGS sequence"/>
</dbReference>
<name>A0A1R2BXA3_9CILI</name>
<dbReference type="SMART" id="SM00184">
    <property type="entry name" value="RING"/>
    <property type="match status" value="2"/>
</dbReference>
<evidence type="ECO:0000256" key="1">
    <source>
        <dbReference type="ARBA" id="ARBA00022723"/>
    </source>
</evidence>
<reference evidence="6 7" key="1">
    <citation type="submission" date="2016-11" db="EMBL/GenBank/DDBJ databases">
        <title>The macronuclear genome of Stentor coeruleus: a giant cell with tiny introns.</title>
        <authorList>
            <person name="Slabodnick M."/>
            <person name="Ruby J.G."/>
            <person name="Reiff S.B."/>
            <person name="Swart E.C."/>
            <person name="Gosai S."/>
            <person name="Prabakaran S."/>
            <person name="Witkowska E."/>
            <person name="Larue G.E."/>
            <person name="Fisher S."/>
            <person name="Freeman R.M."/>
            <person name="Gunawardena J."/>
            <person name="Chu W."/>
            <person name="Stover N.A."/>
            <person name="Gregory B.D."/>
            <person name="Nowacki M."/>
            <person name="Derisi J."/>
            <person name="Roy S.W."/>
            <person name="Marshall W.F."/>
            <person name="Sood P."/>
        </authorList>
    </citation>
    <scope>NUCLEOTIDE SEQUENCE [LARGE SCALE GENOMIC DNA]</scope>
    <source>
        <strain evidence="6">WM001</strain>
    </source>
</reference>
<comment type="caution">
    <text evidence="6">The sequence shown here is derived from an EMBL/GenBank/DDBJ whole genome shotgun (WGS) entry which is preliminary data.</text>
</comment>
<evidence type="ECO:0000256" key="3">
    <source>
        <dbReference type="ARBA" id="ARBA00022833"/>
    </source>
</evidence>
<organism evidence="6 7">
    <name type="scientific">Stentor coeruleus</name>
    <dbReference type="NCBI Taxonomy" id="5963"/>
    <lineage>
        <taxon>Eukaryota</taxon>
        <taxon>Sar</taxon>
        <taxon>Alveolata</taxon>
        <taxon>Ciliophora</taxon>
        <taxon>Postciliodesmatophora</taxon>
        <taxon>Heterotrichea</taxon>
        <taxon>Heterotrichida</taxon>
        <taxon>Stentoridae</taxon>
        <taxon>Stentor</taxon>
    </lineage>
</organism>
<dbReference type="PROSITE" id="PS00518">
    <property type="entry name" value="ZF_RING_1"/>
    <property type="match status" value="1"/>
</dbReference>
<accession>A0A1R2BXA3</accession>
<dbReference type="SUPFAM" id="SSF57850">
    <property type="entry name" value="RING/U-box"/>
    <property type="match status" value="1"/>
</dbReference>
<dbReference type="InterPro" id="IPR001841">
    <property type="entry name" value="Znf_RING"/>
</dbReference>
<dbReference type="InterPro" id="IPR013083">
    <property type="entry name" value="Znf_RING/FYVE/PHD"/>
</dbReference>